<dbReference type="Proteomes" id="UP001396334">
    <property type="component" value="Unassembled WGS sequence"/>
</dbReference>
<organism evidence="1 2">
    <name type="scientific">Hibiscus sabdariffa</name>
    <name type="common">roselle</name>
    <dbReference type="NCBI Taxonomy" id="183260"/>
    <lineage>
        <taxon>Eukaryota</taxon>
        <taxon>Viridiplantae</taxon>
        <taxon>Streptophyta</taxon>
        <taxon>Embryophyta</taxon>
        <taxon>Tracheophyta</taxon>
        <taxon>Spermatophyta</taxon>
        <taxon>Magnoliopsida</taxon>
        <taxon>eudicotyledons</taxon>
        <taxon>Gunneridae</taxon>
        <taxon>Pentapetalae</taxon>
        <taxon>rosids</taxon>
        <taxon>malvids</taxon>
        <taxon>Malvales</taxon>
        <taxon>Malvaceae</taxon>
        <taxon>Malvoideae</taxon>
        <taxon>Hibiscus</taxon>
    </lineage>
</organism>
<proteinExistence type="predicted"/>
<name>A0ABR2TBR9_9ROSI</name>
<reference evidence="1 2" key="1">
    <citation type="journal article" date="2024" name="G3 (Bethesda)">
        <title>Genome assembly of Hibiscus sabdariffa L. provides insights into metabolisms of medicinal natural products.</title>
        <authorList>
            <person name="Kim T."/>
        </authorList>
    </citation>
    <scope>NUCLEOTIDE SEQUENCE [LARGE SCALE GENOMIC DNA]</scope>
    <source>
        <strain evidence="1">TK-2024</strain>
        <tissue evidence="1">Old leaves</tissue>
    </source>
</reference>
<comment type="caution">
    <text evidence="1">The sequence shown here is derived from an EMBL/GenBank/DDBJ whole genome shotgun (WGS) entry which is preliminary data.</text>
</comment>
<accession>A0ABR2TBR9</accession>
<keyword evidence="2" id="KW-1185">Reference proteome</keyword>
<evidence type="ECO:0000313" key="2">
    <source>
        <dbReference type="Proteomes" id="UP001396334"/>
    </source>
</evidence>
<dbReference type="EMBL" id="JBBPBN010000007">
    <property type="protein sequence ID" value="KAK9034613.1"/>
    <property type="molecule type" value="Genomic_DNA"/>
</dbReference>
<evidence type="ECO:0000313" key="1">
    <source>
        <dbReference type="EMBL" id="KAK9034613.1"/>
    </source>
</evidence>
<gene>
    <name evidence="1" type="ORF">V6N11_050770</name>
</gene>
<protein>
    <submittedName>
        <fullName evidence="1">Uncharacterized protein</fullName>
    </submittedName>
</protein>
<sequence length="67" mass="7415">MGLISEVLEIIFRCVSRDESALAVAQKSILKFLSLIGGSWLKLSSVLLQSKTLKIRDNRLVLPTMAL</sequence>